<dbReference type="RefSeq" id="XP_070435558.1">
    <property type="nucleotide sequence ID" value="XM_070579457.1"/>
</dbReference>
<dbReference type="Proteomes" id="UP001652662">
    <property type="component" value="Chromosome 16"/>
</dbReference>
<protein>
    <submittedName>
        <fullName evidence="3">Uncharacterized protein</fullName>
    </submittedName>
</protein>
<reference evidence="3" key="1">
    <citation type="submission" date="2025-08" db="UniProtKB">
        <authorList>
            <consortium name="RefSeq"/>
        </authorList>
    </citation>
    <scope>IDENTIFICATION</scope>
    <source>
        <tissue evidence="3">Blood</tissue>
    </source>
</reference>
<dbReference type="GeneID" id="139076559"/>
<feature type="region of interest" description="Disordered" evidence="1">
    <location>
        <begin position="54"/>
        <end position="164"/>
    </location>
</feature>
<accession>A0ABM4L545</accession>
<keyword evidence="2" id="KW-1185">Reference proteome</keyword>
<sequence length="205" mass="22160">MNTTNKIPGAQELALKLLFPPIPSHPPKVNGATPAFPRCCSLRKRLLILQDFPTPAQAPPSREPSCCPSAKRPPEQRLGGGGEWARPPPLVVRTGGAEGGRAVRPAQRPQAHSGCARCPPLRPAFPRTAPRARIAETRTPSRSSARSPSHPSSRAQSGRSARPDSQKLMLTEMPANLELQNFTQTTGIRSWLLQARSVHSTLLDT</sequence>
<evidence type="ECO:0000313" key="2">
    <source>
        <dbReference type="Proteomes" id="UP001652662"/>
    </source>
</evidence>
<evidence type="ECO:0000313" key="3">
    <source>
        <dbReference type="RefSeq" id="XP_070435558.1"/>
    </source>
</evidence>
<feature type="compositionally biased region" description="Low complexity" evidence="1">
    <location>
        <begin position="140"/>
        <end position="157"/>
    </location>
</feature>
<name>A0ABM4L545_EQUPR</name>
<organism evidence="2 3">
    <name type="scientific">Equus przewalskii</name>
    <name type="common">Przewalski's horse</name>
    <name type="synonym">Equus caballus przewalskii</name>
    <dbReference type="NCBI Taxonomy" id="9798"/>
    <lineage>
        <taxon>Eukaryota</taxon>
        <taxon>Metazoa</taxon>
        <taxon>Chordata</taxon>
        <taxon>Craniata</taxon>
        <taxon>Vertebrata</taxon>
        <taxon>Euteleostomi</taxon>
        <taxon>Mammalia</taxon>
        <taxon>Eutheria</taxon>
        <taxon>Laurasiatheria</taxon>
        <taxon>Perissodactyla</taxon>
        <taxon>Equidae</taxon>
        <taxon>Equus</taxon>
    </lineage>
</organism>
<evidence type="ECO:0000256" key="1">
    <source>
        <dbReference type="SAM" id="MobiDB-lite"/>
    </source>
</evidence>
<proteinExistence type="predicted"/>
<gene>
    <name evidence="3" type="primary">LOC139076559</name>
</gene>